<dbReference type="Pfam" id="PF00005">
    <property type="entry name" value="ABC_tran"/>
    <property type="match status" value="1"/>
</dbReference>
<evidence type="ECO:0000256" key="6">
    <source>
        <dbReference type="ARBA" id="ARBA00022989"/>
    </source>
</evidence>
<dbReference type="Gene3D" id="3.40.50.300">
    <property type="entry name" value="P-loop containing nucleotide triphosphate hydrolases"/>
    <property type="match status" value="1"/>
</dbReference>
<comment type="similarity">
    <text evidence="1">Belongs to the ABC transporter superfamily. ABCD family. Peroxisomal fatty acyl CoA transporter (TC 3.A.1.203) subfamily.</text>
</comment>
<dbReference type="PANTHER" id="PTHR11384:SF59">
    <property type="entry name" value="LYSOSOMAL COBALAMIN TRANSPORTER ABCD4"/>
    <property type="match status" value="1"/>
</dbReference>
<evidence type="ECO:0000313" key="12">
    <source>
        <dbReference type="Proteomes" id="UP001318860"/>
    </source>
</evidence>
<evidence type="ECO:0000259" key="9">
    <source>
        <dbReference type="PROSITE" id="PS50893"/>
    </source>
</evidence>
<feature type="domain" description="ABC transporter" evidence="9">
    <location>
        <begin position="466"/>
        <end position="749"/>
    </location>
</feature>
<dbReference type="PROSITE" id="PS50929">
    <property type="entry name" value="ABC_TM1F"/>
    <property type="match status" value="1"/>
</dbReference>
<sequence>MPTKLIGIESPVHLPSQNFCNAQAFSSSSSVFCSTSHGHGRNFKHHKLYCFTLSHRYSFFIDTRRKSQKSTSVSAFVCHSSLASPQTNQEDGQRKVPDVQTLLRRFWKVASPYWSSDDKIEARWRLATVFALTLGTTGISVGFNFLGRDFYNALANKDQEQFTKQLVYYLASFAGGIPVFVLRDYAKDTLSLRWRSWMTSYYMDRYLKNRTFYKIQSQSIIDNPDQRIVDDLSSFTGTALAFSLTLFNATVDLISFSNILYGIYPPLFLILLAYSLGGTAISVFLGRGLVTLNFLQEKKEADFRYGLVRVRENAESIAFYDGEENEMQLLLQRFRSAFDNLSKLLISSRNLDFFTNGYRYLIQILPAAVVAPMYFSGKIEFGVINQSVSAFNHILGDFSLIVYQFQAISAFSAVIDRLGEFDDLLTSSETRSDSESMEEICREFCTLNDPSMSNGSGPLNRASKLLTIEQLTLLTPSKATLIRDLSLEVCEKDHLLITGPSGSGKTSLLRAIAGLWSFGRGTIRFYEKNTRDALPCLSADVASPETTSVYDPKHEYSKLNKRNSRGVFFLPQKPYLVLGTLRQQLLYPTWSNDPAPMSDSDIPADSLSFLMRTKDMDSRPTKPTTEDLVQVLEDVRLGYILSRFDLDSTYEWSSVLSVGEQQRLAFARMLLSRPNLVLLDESTSALDEANEAHIYQLIEAAGITYVSIGHRRTLFEHHRSVLHISPVEPTSALLNWRFEPISNESAYNLSKQ</sequence>
<organism evidence="11 12">
    <name type="scientific">Rehmannia glutinosa</name>
    <name type="common">Chinese foxglove</name>
    <dbReference type="NCBI Taxonomy" id="99300"/>
    <lineage>
        <taxon>Eukaryota</taxon>
        <taxon>Viridiplantae</taxon>
        <taxon>Streptophyta</taxon>
        <taxon>Embryophyta</taxon>
        <taxon>Tracheophyta</taxon>
        <taxon>Spermatophyta</taxon>
        <taxon>Magnoliopsida</taxon>
        <taxon>eudicotyledons</taxon>
        <taxon>Gunneridae</taxon>
        <taxon>Pentapetalae</taxon>
        <taxon>asterids</taxon>
        <taxon>lamiids</taxon>
        <taxon>Lamiales</taxon>
        <taxon>Orobanchaceae</taxon>
        <taxon>Rehmannieae</taxon>
        <taxon>Rehmannia</taxon>
    </lineage>
</organism>
<keyword evidence="7 8" id="KW-0472">Membrane</keyword>
<dbReference type="Pfam" id="PF06472">
    <property type="entry name" value="ABC_membrane_2"/>
    <property type="match status" value="1"/>
</dbReference>
<name>A0ABR0X4H1_REHGL</name>
<dbReference type="InterPro" id="IPR003439">
    <property type="entry name" value="ABC_transporter-like_ATP-bd"/>
</dbReference>
<evidence type="ECO:0000259" key="10">
    <source>
        <dbReference type="PROSITE" id="PS50929"/>
    </source>
</evidence>
<dbReference type="PROSITE" id="PS00211">
    <property type="entry name" value="ABC_TRANSPORTER_1"/>
    <property type="match status" value="1"/>
</dbReference>
<dbReference type="InterPro" id="IPR011527">
    <property type="entry name" value="ABC1_TM_dom"/>
</dbReference>
<feature type="domain" description="ABC transmembrane type-1" evidence="10">
    <location>
        <begin position="127"/>
        <end position="410"/>
    </location>
</feature>
<keyword evidence="5" id="KW-0067">ATP-binding</keyword>
<protein>
    <recommendedName>
        <fullName evidence="13">ABC transporter D family member 2, chloroplastic</fullName>
    </recommendedName>
</protein>
<dbReference type="InterPro" id="IPR017871">
    <property type="entry name" value="ABC_transporter-like_CS"/>
</dbReference>
<dbReference type="Gene3D" id="1.20.1560.10">
    <property type="entry name" value="ABC transporter type 1, transmembrane domain"/>
    <property type="match status" value="1"/>
</dbReference>
<evidence type="ECO:0000256" key="8">
    <source>
        <dbReference type="SAM" id="Phobius"/>
    </source>
</evidence>
<evidence type="ECO:0000256" key="3">
    <source>
        <dbReference type="ARBA" id="ARBA00022692"/>
    </source>
</evidence>
<dbReference type="PROSITE" id="PS50893">
    <property type="entry name" value="ABC_TRANSPORTER_2"/>
    <property type="match status" value="1"/>
</dbReference>
<gene>
    <name evidence="11" type="ORF">DH2020_008816</name>
</gene>
<keyword evidence="4" id="KW-0547">Nucleotide-binding</keyword>
<evidence type="ECO:0008006" key="13">
    <source>
        <dbReference type="Google" id="ProtNLM"/>
    </source>
</evidence>
<dbReference type="InterPro" id="IPR003593">
    <property type="entry name" value="AAA+_ATPase"/>
</dbReference>
<evidence type="ECO:0000313" key="11">
    <source>
        <dbReference type="EMBL" id="KAK6154568.1"/>
    </source>
</evidence>
<keyword evidence="3 8" id="KW-0812">Transmembrane</keyword>
<evidence type="ECO:0000256" key="4">
    <source>
        <dbReference type="ARBA" id="ARBA00022741"/>
    </source>
</evidence>
<dbReference type="CDD" id="cd03223">
    <property type="entry name" value="ABCD_peroxisomal_ALDP"/>
    <property type="match status" value="1"/>
</dbReference>
<dbReference type="Proteomes" id="UP001318860">
    <property type="component" value="Unassembled WGS sequence"/>
</dbReference>
<feature type="transmembrane region" description="Helical" evidence="8">
    <location>
        <begin position="267"/>
        <end position="290"/>
    </location>
</feature>
<comment type="caution">
    <text evidence="11">The sequence shown here is derived from an EMBL/GenBank/DDBJ whole genome shotgun (WGS) entry which is preliminary data.</text>
</comment>
<proteinExistence type="inferred from homology"/>
<evidence type="ECO:0000256" key="5">
    <source>
        <dbReference type="ARBA" id="ARBA00022840"/>
    </source>
</evidence>
<feature type="transmembrane region" description="Helical" evidence="8">
    <location>
        <begin position="166"/>
        <end position="186"/>
    </location>
</feature>
<dbReference type="InterPro" id="IPR050835">
    <property type="entry name" value="ABC_transporter_sub-D"/>
</dbReference>
<feature type="transmembrane region" description="Helical" evidence="8">
    <location>
        <begin position="126"/>
        <end position="146"/>
    </location>
</feature>
<dbReference type="SUPFAM" id="SSF90123">
    <property type="entry name" value="ABC transporter transmembrane region"/>
    <property type="match status" value="1"/>
</dbReference>
<keyword evidence="12" id="KW-1185">Reference proteome</keyword>
<evidence type="ECO:0000256" key="2">
    <source>
        <dbReference type="ARBA" id="ARBA00022448"/>
    </source>
</evidence>
<dbReference type="InterPro" id="IPR036640">
    <property type="entry name" value="ABC1_TM_sf"/>
</dbReference>
<feature type="transmembrane region" description="Helical" evidence="8">
    <location>
        <begin position="239"/>
        <end position="261"/>
    </location>
</feature>
<dbReference type="PANTHER" id="PTHR11384">
    <property type="entry name" value="ATP-BINDING CASSETTE, SUB-FAMILY D MEMBER"/>
    <property type="match status" value="1"/>
</dbReference>
<keyword evidence="6 8" id="KW-1133">Transmembrane helix</keyword>
<accession>A0ABR0X4H1</accession>
<dbReference type="SUPFAM" id="SSF52540">
    <property type="entry name" value="P-loop containing nucleoside triphosphate hydrolases"/>
    <property type="match status" value="1"/>
</dbReference>
<keyword evidence="2" id="KW-0813">Transport</keyword>
<dbReference type="InterPro" id="IPR027417">
    <property type="entry name" value="P-loop_NTPase"/>
</dbReference>
<evidence type="ECO:0000256" key="7">
    <source>
        <dbReference type="ARBA" id="ARBA00023136"/>
    </source>
</evidence>
<evidence type="ECO:0000256" key="1">
    <source>
        <dbReference type="ARBA" id="ARBA00008575"/>
    </source>
</evidence>
<dbReference type="EMBL" id="JABTTQ020000005">
    <property type="protein sequence ID" value="KAK6154568.1"/>
    <property type="molecule type" value="Genomic_DNA"/>
</dbReference>
<reference evidence="11 12" key="1">
    <citation type="journal article" date="2021" name="Comput. Struct. Biotechnol. J.">
        <title>De novo genome assembly of the potent medicinal plant Rehmannia glutinosa using nanopore technology.</title>
        <authorList>
            <person name="Ma L."/>
            <person name="Dong C."/>
            <person name="Song C."/>
            <person name="Wang X."/>
            <person name="Zheng X."/>
            <person name="Niu Y."/>
            <person name="Chen S."/>
            <person name="Feng W."/>
        </authorList>
    </citation>
    <scope>NUCLEOTIDE SEQUENCE [LARGE SCALE GENOMIC DNA]</scope>
    <source>
        <strain evidence="11">DH-2019</strain>
    </source>
</reference>
<dbReference type="SMART" id="SM00382">
    <property type="entry name" value="AAA"/>
    <property type="match status" value="1"/>
</dbReference>